<evidence type="ECO:0000259" key="7">
    <source>
        <dbReference type="PROSITE" id="PS50206"/>
    </source>
</evidence>
<evidence type="ECO:0000256" key="1">
    <source>
        <dbReference type="ARBA" id="ARBA00004651"/>
    </source>
</evidence>
<evidence type="ECO:0000313" key="9">
    <source>
        <dbReference type="Proteomes" id="UP000179840"/>
    </source>
</evidence>
<comment type="caution">
    <text evidence="8">The sequence shown here is derived from an EMBL/GenBank/DDBJ whole genome shotgun (WGS) entry which is preliminary data.</text>
</comment>
<dbReference type="PANTHER" id="PTHR42709:SF6">
    <property type="entry name" value="UNDECAPRENYL PHOSPHATE TRANSPORTER A"/>
    <property type="match status" value="1"/>
</dbReference>
<sequence>MPNLIYLLEHYGVLIVFGIVLVEQLGLPIPAFPILVVAGALAVDGDMNGGLVLAAALGACLISDFTWFRAGRHFGKRILRLLCRISLSPDYCVSQTEDKFKRWGPKALIVSKFVPGFNTVAAPMSGALGTPPGLFFLYAGLGALLWSGTGIVVGVIFHASVQQVLDLLSTMGSTALLMLATLLGLFLLYKFLERRRFRQALQIERIGIDELLELIEQGEEPLMVDARSATAQALEPAVPGALFFNGKEPVPAMIAMDKDRHIIVYCSCPNDVTAAQVAKLLHQHGFHRAKPLHGGLDAWNAAYRSDQPAPASLLGEGMPS</sequence>
<dbReference type="SUPFAM" id="SSF52821">
    <property type="entry name" value="Rhodanese/Cell cycle control phosphatase"/>
    <property type="match status" value="1"/>
</dbReference>
<dbReference type="Pfam" id="PF00581">
    <property type="entry name" value="Rhodanese"/>
    <property type="match status" value="1"/>
</dbReference>
<evidence type="ECO:0000313" key="8">
    <source>
        <dbReference type="EMBL" id="OHV95112.1"/>
    </source>
</evidence>
<comment type="subcellular location">
    <subcellularLocation>
        <location evidence="1">Cell membrane</location>
        <topology evidence="1">Multi-pass membrane protein</topology>
    </subcellularLocation>
</comment>
<dbReference type="PROSITE" id="PS50206">
    <property type="entry name" value="RHODANESE_3"/>
    <property type="match status" value="1"/>
</dbReference>
<keyword evidence="4 6" id="KW-1133">Transmembrane helix</keyword>
<name>A0A1S1U3S4_9BURK</name>
<gene>
    <name evidence="8" type="ORF">AKG95_22835</name>
</gene>
<keyword evidence="2" id="KW-1003">Cell membrane</keyword>
<evidence type="ECO:0000256" key="3">
    <source>
        <dbReference type="ARBA" id="ARBA00022692"/>
    </source>
</evidence>
<dbReference type="InterPro" id="IPR036873">
    <property type="entry name" value="Rhodanese-like_dom_sf"/>
</dbReference>
<evidence type="ECO:0000256" key="4">
    <source>
        <dbReference type="ARBA" id="ARBA00022989"/>
    </source>
</evidence>
<feature type="transmembrane region" description="Helical" evidence="6">
    <location>
        <begin position="49"/>
        <end position="70"/>
    </location>
</feature>
<dbReference type="GO" id="GO:0005886">
    <property type="term" value="C:plasma membrane"/>
    <property type="evidence" value="ECO:0007669"/>
    <property type="project" value="UniProtKB-SubCell"/>
</dbReference>
<evidence type="ECO:0000256" key="5">
    <source>
        <dbReference type="ARBA" id="ARBA00023136"/>
    </source>
</evidence>
<protein>
    <submittedName>
        <fullName evidence="8">Sulfurtransferase</fullName>
    </submittedName>
</protein>
<dbReference type="InterPro" id="IPR032816">
    <property type="entry name" value="VTT_dom"/>
</dbReference>
<feature type="transmembrane region" description="Helical" evidence="6">
    <location>
        <begin position="167"/>
        <end position="189"/>
    </location>
</feature>
<dbReference type="Pfam" id="PF09335">
    <property type="entry name" value="VTT_dom"/>
    <property type="match status" value="1"/>
</dbReference>
<organism evidence="8 9">
    <name type="scientific">Janthinobacterium lividum</name>
    <dbReference type="NCBI Taxonomy" id="29581"/>
    <lineage>
        <taxon>Bacteria</taxon>
        <taxon>Pseudomonadati</taxon>
        <taxon>Pseudomonadota</taxon>
        <taxon>Betaproteobacteria</taxon>
        <taxon>Burkholderiales</taxon>
        <taxon>Oxalobacteraceae</taxon>
        <taxon>Janthinobacterium</taxon>
    </lineage>
</organism>
<dbReference type="PANTHER" id="PTHR42709">
    <property type="entry name" value="ALKALINE PHOSPHATASE LIKE PROTEIN"/>
    <property type="match status" value="1"/>
</dbReference>
<keyword evidence="8" id="KW-0808">Transferase</keyword>
<dbReference type="GO" id="GO:0016740">
    <property type="term" value="F:transferase activity"/>
    <property type="evidence" value="ECO:0007669"/>
    <property type="project" value="UniProtKB-KW"/>
</dbReference>
<feature type="transmembrane region" description="Helical" evidence="6">
    <location>
        <begin position="12"/>
        <end position="43"/>
    </location>
</feature>
<keyword evidence="3 6" id="KW-0812">Transmembrane</keyword>
<feature type="transmembrane region" description="Helical" evidence="6">
    <location>
        <begin position="134"/>
        <end position="161"/>
    </location>
</feature>
<reference evidence="8 9" key="1">
    <citation type="submission" date="2015-06" db="EMBL/GenBank/DDBJ databases">
        <title>Draft genome sequencing of a biphenyl-degrading bacterium, Janthinobacterium lividum MEG1.</title>
        <authorList>
            <person name="Shimodaira J."/>
            <person name="Hatta T."/>
        </authorList>
    </citation>
    <scope>NUCLEOTIDE SEQUENCE [LARGE SCALE GENOMIC DNA]</scope>
    <source>
        <strain evidence="8 9">MEG1</strain>
    </source>
</reference>
<feature type="domain" description="Rhodanese" evidence="7">
    <location>
        <begin position="217"/>
        <end position="308"/>
    </location>
</feature>
<proteinExistence type="predicted"/>
<dbReference type="EMBL" id="LFKP01000011">
    <property type="protein sequence ID" value="OHV95112.1"/>
    <property type="molecule type" value="Genomic_DNA"/>
</dbReference>
<dbReference type="InterPro" id="IPR001763">
    <property type="entry name" value="Rhodanese-like_dom"/>
</dbReference>
<dbReference type="Gene3D" id="3.40.250.10">
    <property type="entry name" value="Rhodanese-like domain"/>
    <property type="match status" value="1"/>
</dbReference>
<dbReference type="AlphaFoldDB" id="A0A1S1U3S4"/>
<dbReference type="RefSeq" id="WP_071079180.1">
    <property type="nucleotide sequence ID" value="NZ_LFKP01000011.1"/>
</dbReference>
<dbReference type="InterPro" id="IPR051311">
    <property type="entry name" value="DedA_domain"/>
</dbReference>
<dbReference type="Proteomes" id="UP000179840">
    <property type="component" value="Unassembled WGS sequence"/>
</dbReference>
<evidence type="ECO:0000256" key="2">
    <source>
        <dbReference type="ARBA" id="ARBA00022475"/>
    </source>
</evidence>
<keyword evidence="5 6" id="KW-0472">Membrane</keyword>
<accession>A0A1S1U3S4</accession>
<dbReference type="SMART" id="SM00450">
    <property type="entry name" value="RHOD"/>
    <property type="match status" value="1"/>
</dbReference>
<evidence type="ECO:0000256" key="6">
    <source>
        <dbReference type="SAM" id="Phobius"/>
    </source>
</evidence>